<evidence type="ECO:0000259" key="1">
    <source>
        <dbReference type="Pfam" id="PF03435"/>
    </source>
</evidence>
<dbReference type="STRING" id="1566387.QV13_07225"/>
<gene>
    <name evidence="2" type="ORF">QV13_07225</name>
</gene>
<dbReference type="RefSeq" id="WP_065997147.1">
    <property type="nucleotide sequence ID" value="NZ_MDEO01000028.1"/>
</dbReference>
<dbReference type="Proteomes" id="UP000094412">
    <property type="component" value="Unassembled WGS sequence"/>
</dbReference>
<dbReference type="Pfam" id="PF03435">
    <property type="entry name" value="Sacchrp_dh_NADP"/>
    <property type="match status" value="1"/>
</dbReference>
<reference evidence="2 3" key="1">
    <citation type="submission" date="2016-08" db="EMBL/GenBank/DDBJ databases">
        <title>Whole genome sequence of Mesorhizobium sp. strain UASWS1009 isolated from industrial sewage.</title>
        <authorList>
            <person name="Crovadore J."/>
            <person name="Calmin G."/>
            <person name="Chablais R."/>
            <person name="Cochard B."/>
            <person name="Lefort F."/>
        </authorList>
    </citation>
    <scope>NUCLEOTIDE SEQUENCE [LARGE SCALE GENOMIC DNA]</scope>
    <source>
        <strain evidence="2 3">UASWS1009</strain>
    </source>
</reference>
<protein>
    <submittedName>
        <fullName evidence="2">Saccharopine dehydrogenase</fullName>
    </submittedName>
</protein>
<feature type="domain" description="Saccharopine dehydrogenase NADP binding" evidence="1">
    <location>
        <begin position="5"/>
        <end position="122"/>
    </location>
</feature>
<evidence type="ECO:0000313" key="2">
    <source>
        <dbReference type="EMBL" id="OCX21442.1"/>
    </source>
</evidence>
<name>A0A1C2E356_9HYPH</name>
<comment type="caution">
    <text evidence="2">The sequence shown here is derived from an EMBL/GenBank/DDBJ whole genome shotgun (WGS) entry which is preliminary data.</text>
</comment>
<dbReference type="Gene3D" id="3.40.50.720">
    <property type="entry name" value="NAD(P)-binding Rossmann-like Domain"/>
    <property type="match status" value="1"/>
</dbReference>
<dbReference type="AlphaFoldDB" id="A0A1C2E356"/>
<dbReference type="EMBL" id="MDEO01000028">
    <property type="protein sequence ID" value="OCX21442.1"/>
    <property type="molecule type" value="Genomic_DNA"/>
</dbReference>
<dbReference type="InterPro" id="IPR036291">
    <property type="entry name" value="NAD(P)-bd_dom_sf"/>
</dbReference>
<dbReference type="PANTHER" id="PTHR43796">
    <property type="entry name" value="CARBOXYNORSPERMIDINE SYNTHASE"/>
    <property type="match status" value="1"/>
</dbReference>
<evidence type="ECO:0000313" key="3">
    <source>
        <dbReference type="Proteomes" id="UP000094412"/>
    </source>
</evidence>
<organism evidence="2 3">
    <name type="scientific">Mesorhizobium hungaricum</name>
    <dbReference type="NCBI Taxonomy" id="1566387"/>
    <lineage>
        <taxon>Bacteria</taxon>
        <taxon>Pseudomonadati</taxon>
        <taxon>Pseudomonadota</taxon>
        <taxon>Alphaproteobacteria</taxon>
        <taxon>Hyphomicrobiales</taxon>
        <taxon>Phyllobacteriaceae</taxon>
        <taxon>Mesorhizobium</taxon>
    </lineage>
</organism>
<sequence length="378" mass="40476">MSRVILLVGAGHMGRSALGMLARQIPDARFKIVDRSPESLKLAVAADPVRIEGELRDISRAGLDAAGVDLVLNFAGPFFVGSDAAARAAIAAGAAYIDVCDDAEGTRTILDLHQAACERGVPVITGGGNSPGISNWLACDILQSNKNVDGIQVVWITRERDPGGLAVLRHMLHMTVAPCPIWREGRMEYTKGFQPQTAMSFDVPAPFGRIEAYDTAHPEPLTLARYRPDLRLIQCKGSLYPAWANQAFSTLGRIGFAHDDLTVEIGGQTVQPIEVLWKLLWSRHNANPSRERPAFTQINVIGLEGDRPVVMHTITDDSEMSRGTGIGMAAAALALLEGNVPAGANGVEAIPFGRGLNHFKALSVAEGAFADGIVVTRF</sequence>
<dbReference type="PANTHER" id="PTHR43796:SF2">
    <property type="entry name" value="CARBOXYNORSPERMIDINE SYNTHASE"/>
    <property type="match status" value="1"/>
</dbReference>
<accession>A0A1C2E356</accession>
<proteinExistence type="predicted"/>
<dbReference type="InterPro" id="IPR005097">
    <property type="entry name" value="Sacchrp_dh_NADP-bd"/>
</dbReference>
<keyword evidence="3" id="KW-1185">Reference proteome</keyword>
<dbReference type="Gene3D" id="3.30.360.10">
    <property type="entry name" value="Dihydrodipicolinate Reductase, domain 2"/>
    <property type="match status" value="1"/>
</dbReference>
<dbReference type="SUPFAM" id="SSF51735">
    <property type="entry name" value="NAD(P)-binding Rossmann-fold domains"/>
    <property type="match status" value="1"/>
</dbReference>